<dbReference type="PANTHER" id="PTHR10742">
    <property type="entry name" value="FLAVIN MONOAMINE OXIDASE"/>
    <property type="match status" value="1"/>
</dbReference>
<gene>
    <name evidence="12" type="primary">PAOX</name>
</gene>
<protein>
    <recommendedName>
        <fullName evidence="4">L-amino-acid oxidase</fullName>
        <ecNumber evidence="4">1.4.3.2</ecNumber>
    </recommendedName>
</protein>
<evidence type="ECO:0000256" key="8">
    <source>
        <dbReference type="ARBA" id="ARBA00023002"/>
    </source>
</evidence>
<keyword evidence="11" id="KW-1185">Reference proteome</keyword>
<evidence type="ECO:0000256" key="6">
    <source>
        <dbReference type="ARBA" id="ARBA00022630"/>
    </source>
</evidence>
<keyword evidence="9" id="KW-0325">Glycoprotein</keyword>
<evidence type="ECO:0000256" key="3">
    <source>
        <dbReference type="ARBA" id="ARBA00005465"/>
    </source>
</evidence>
<dbReference type="SUPFAM" id="SSF54373">
    <property type="entry name" value="FAD-linked reductases, C-terminal domain"/>
    <property type="match status" value="1"/>
</dbReference>
<dbReference type="GO" id="GO:0001716">
    <property type="term" value="F:L-amino-acid oxidase activity"/>
    <property type="evidence" value="ECO:0007669"/>
    <property type="project" value="UniProtKB-EC"/>
</dbReference>
<dbReference type="Pfam" id="PF01593">
    <property type="entry name" value="Amino_oxidase"/>
    <property type="match status" value="1"/>
</dbReference>
<feature type="domain" description="Amine oxidase" evidence="10">
    <location>
        <begin position="27"/>
        <end position="503"/>
    </location>
</feature>
<evidence type="ECO:0000256" key="2">
    <source>
        <dbReference type="ARBA" id="ARBA00004496"/>
    </source>
</evidence>
<evidence type="ECO:0000313" key="12">
    <source>
        <dbReference type="RefSeq" id="XP_054839668.1"/>
    </source>
</evidence>
<reference evidence="12" key="1">
    <citation type="submission" date="2025-08" db="UniProtKB">
        <authorList>
            <consortium name="RefSeq"/>
        </authorList>
    </citation>
    <scope>IDENTIFICATION</scope>
    <source>
        <tissue evidence="12">Blood</tissue>
    </source>
</reference>
<organism evidence="11 12">
    <name type="scientific">Eublepharis macularius</name>
    <name type="common">Leopard gecko</name>
    <name type="synonym">Cyrtodactylus macularius</name>
    <dbReference type="NCBI Taxonomy" id="481883"/>
    <lineage>
        <taxon>Eukaryota</taxon>
        <taxon>Metazoa</taxon>
        <taxon>Chordata</taxon>
        <taxon>Craniata</taxon>
        <taxon>Vertebrata</taxon>
        <taxon>Euteleostomi</taxon>
        <taxon>Lepidosauria</taxon>
        <taxon>Squamata</taxon>
        <taxon>Bifurcata</taxon>
        <taxon>Gekkota</taxon>
        <taxon>Eublepharidae</taxon>
        <taxon>Eublepharinae</taxon>
        <taxon>Eublepharis</taxon>
    </lineage>
</organism>
<dbReference type="EC" id="1.4.3.2" evidence="4"/>
<accession>A0AA97JIY8</accession>
<dbReference type="InterPro" id="IPR036188">
    <property type="entry name" value="FAD/NAD-bd_sf"/>
</dbReference>
<dbReference type="AlphaFoldDB" id="A0AA97JIY8"/>
<dbReference type="RefSeq" id="XP_054839668.1">
    <property type="nucleotide sequence ID" value="XM_054983693.1"/>
</dbReference>
<evidence type="ECO:0000256" key="7">
    <source>
        <dbReference type="ARBA" id="ARBA00022827"/>
    </source>
</evidence>
<dbReference type="SUPFAM" id="SSF51905">
    <property type="entry name" value="FAD/NAD(P)-binding domain"/>
    <property type="match status" value="1"/>
</dbReference>
<dbReference type="GO" id="GO:0046592">
    <property type="term" value="F:polyamine oxidase activity"/>
    <property type="evidence" value="ECO:0007669"/>
    <property type="project" value="TreeGrafter"/>
</dbReference>
<dbReference type="GeneID" id="129332520"/>
<dbReference type="Gene3D" id="3.90.660.10">
    <property type="match status" value="1"/>
</dbReference>
<evidence type="ECO:0000256" key="1">
    <source>
        <dbReference type="ARBA" id="ARBA00001974"/>
    </source>
</evidence>
<sequence>MEAGGGGRPSRGAPASPPRVLIVGAGVAGLGAALRLRRASRRFADLRLLEASGRVGGRIRSAKLGNKVVEMGAHWIHGPSRENPVFRLAGEYGLLDEGAMSEENQQVDIGGHLVLPSVCYSSQGQVVSPGLLDSMGVLFLTLLEETRGFLHAADVPVPSVGEYLKEAIAQQVKEWSEDEATKRLKLAILNMYLKVECCVSGTHSMDLVALGPFGEYATLPGLDCTFPNGYEGLTERMRALLPEDCVLFNKVVTTVRWGGSFVEPITGRLFPVQVECEDRETFLADHVLLTIPLGVLKEQQEALFCPPLPPQKVAAIRHLGFGTNNKIFLEFERPFWEPDCQVVEMVWEAESPLAEPPADLPAAWFQKIGAFVVLHPPERYGHILCGFIAGKEAEFMETLTDAEVLADLTQVFRRVTGNPQLAPPKNILRSSWHSEPYTRGSYSYVAVGSCGDDIDALARPLPEEGSDLKPSQILFAGEATHRTFYSTTHGALLSGWREADRLIHLYDGSESQRCAPKL</sequence>
<comment type="cofactor">
    <cofactor evidence="1">
        <name>FAD</name>
        <dbReference type="ChEBI" id="CHEBI:57692"/>
    </cofactor>
</comment>
<dbReference type="CTD" id="196743"/>
<dbReference type="Gene3D" id="3.50.50.60">
    <property type="entry name" value="FAD/NAD(P)-binding domain"/>
    <property type="match status" value="1"/>
</dbReference>
<evidence type="ECO:0000256" key="4">
    <source>
        <dbReference type="ARBA" id="ARBA00012806"/>
    </source>
</evidence>
<dbReference type="KEGG" id="emc:129332520"/>
<dbReference type="InterPro" id="IPR002937">
    <property type="entry name" value="Amino_oxidase"/>
</dbReference>
<dbReference type="PANTHER" id="PTHR10742:SF405">
    <property type="entry name" value="PEROXISOMAL N(1)-ACETYL-SPERMINE_SPERMIDINE OXIDASE"/>
    <property type="match status" value="1"/>
</dbReference>
<evidence type="ECO:0000259" key="10">
    <source>
        <dbReference type="Pfam" id="PF01593"/>
    </source>
</evidence>
<keyword evidence="8" id="KW-0560">Oxidoreductase</keyword>
<dbReference type="InterPro" id="IPR050281">
    <property type="entry name" value="Flavin_monoamine_oxidase"/>
</dbReference>
<dbReference type="GO" id="GO:0046203">
    <property type="term" value="P:spermidine catabolic process"/>
    <property type="evidence" value="ECO:0007669"/>
    <property type="project" value="TreeGrafter"/>
</dbReference>
<keyword evidence="6" id="KW-0285">Flavoprotein</keyword>
<dbReference type="Proteomes" id="UP001190640">
    <property type="component" value="Chromosome 6"/>
</dbReference>
<evidence type="ECO:0000313" key="11">
    <source>
        <dbReference type="Proteomes" id="UP001190640"/>
    </source>
</evidence>
<proteinExistence type="inferred from homology"/>
<keyword evidence="5" id="KW-0963">Cytoplasm</keyword>
<dbReference type="GO" id="GO:0005737">
    <property type="term" value="C:cytoplasm"/>
    <property type="evidence" value="ECO:0007669"/>
    <property type="project" value="UniProtKB-SubCell"/>
</dbReference>
<evidence type="ECO:0000256" key="9">
    <source>
        <dbReference type="ARBA" id="ARBA00023180"/>
    </source>
</evidence>
<comment type="similarity">
    <text evidence="3">Belongs to the flavin monoamine oxidase family. FIG1 subfamily.</text>
</comment>
<keyword evidence="7" id="KW-0274">FAD</keyword>
<comment type="subcellular location">
    <subcellularLocation>
        <location evidence="2">Cytoplasm</location>
    </subcellularLocation>
</comment>
<name>A0AA97JIY8_EUBMA</name>
<evidence type="ECO:0000256" key="5">
    <source>
        <dbReference type="ARBA" id="ARBA00022490"/>
    </source>
</evidence>